<keyword evidence="1" id="KW-0812">Transmembrane</keyword>
<dbReference type="OrthoDB" id="3838061at2"/>
<dbReference type="EMBL" id="VOBL01000018">
    <property type="protein sequence ID" value="KAA0974418.1"/>
    <property type="molecule type" value="Genomic_DNA"/>
</dbReference>
<organism evidence="2 3">
    <name type="scientific">Paeniglutamicibacter gangotriensis</name>
    <dbReference type="NCBI Taxonomy" id="254787"/>
    <lineage>
        <taxon>Bacteria</taxon>
        <taxon>Bacillati</taxon>
        <taxon>Actinomycetota</taxon>
        <taxon>Actinomycetes</taxon>
        <taxon>Micrococcales</taxon>
        <taxon>Micrococcaceae</taxon>
        <taxon>Paeniglutamicibacter</taxon>
    </lineage>
</organism>
<accession>A0A5B0E6R5</accession>
<keyword evidence="1" id="KW-1133">Transmembrane helix</keyword>
<proteinExistence type="predicted"/>
<dbReference type="Proteomes" id="UP000323856">
    <property type="component" value="Unassembled WGS sequence"/>
</dbReference>
<comment type="caution">
    <text evidence="2">The sequence shown here is derived from an EMBL/GenBank/DDBJ whole genome shotgun (WGS) entry which is preliminary data.</text>
</comment>
<feature type="transmembrane region" description="Helical" evidence="1">
    <location>
        <begin position="125"/>
        <end position="142"/>
    </location>
</feature>
<evidence type="ECO:0000256" key="1">
    <source>
        <dbReference type="SAM" id="Phobius"/>
    </source>
</evidence>
<gene>
    <name evidence="2" type="ORF">FQ154_15300</name>
</gene>
<sequence>MSLPENNEPSGPRPLINTLRDRRSKEFSTTVKPIKLFDADAYRAVVWILVAMIALFAWFSSSDSTDPKAGKVGMVAAEIIKKSNDSNTEGAPQQQVVNGWYVADALPVISDQIAGVHTTVASNRVPAFAFIFGMGFCVDIVGRSLGGIRNKRVLAAAAERNANAALDPQ</sequence>
<evidence type="ECO:0000313" key="3">
    <source>
        <dbReference type="Proteomes" id="UP000323856"/>
    </source>
</evidence>
<keyword evidence="1" id="KW-0472">Membrane</keyword>
<name>A0A5B0E6R5_9MICC</name>
<protein>
    <submittedName>
        <fullName evidence="2">Uncharacterized protein</fullName>
    </submittedName>
</protein>
<dbReference type="AlphaFoldDB" id="A0A5B0E6R5"/>
<feature type="transmembrane region" description="Helical" evidence="1">
    <location>
        <begin position="41"/>
        <end position="59"/>
    </location>
</feature>
<dbReference type="RefSeq" id="WP_149620383.1">
    <property type="nucleotide sequence ID" value="NZ_VOBL01000018.1"/>
</dbReference>
<reference evidence="2 3" key="1">
    <citation type="submission" date="2019-07" db="EMBL/GenBank/DDBJ databases">
        <title>Analysis of the biochemical properties, biological activity and biotechnological potential of siderophores and biosurfactants produced by Antarctic psychrotolerant bacteria.</title>
        <authorList>
            <person name="Styczynski M."/>
            <person name="Krucon T."/>
            <person name="Decewicz P."/>
            <person name="Dziewit L."/>
        </authorList>
    </citation>
    <scope>NUCLEOTIDE SEQUENCE [LARGE SCALE GENOMIC DNA]</scope>
    <source>
        <strain evidence="2 3">ANT_H27</strain>
    </source>
</reference>
<evidence type="ECO:0000313" key="2">
    <source>
        <dbReference type="EMBL" id="KAA0974418.1"/>
    </source>
</evidence>